<feature type="region of interest" description="Disordered" evidence="2">
    <location>
        <begin position="157"/>
        <end position="179"/>
    </location>
</feature>
<proteinExistence type="predicted"/>
<dbReference type="InterPro" id="IPR008971">
    <property type="entry name" value="HSP40/DnaJ_pept-bd"/>
</dbReference>
<protein>
    <submittedName>
        <fullName evidence="4">Chaperone protein DNAJ-like protein</fullName>
    </submittedName>
</protein>
<dbReference type="PANTHER" id="PTHR43096:SF71">
    <property type="entry name" value="PROTEIN DNAJ, PUTATIVE-RELATED"/>
    <property type="match status" value="1"/>
</dbReference>
<feature type="region of interest" description="Disordered" evidence="2">
    <location>
        <begin position="465"/>
        <end position="494"/>
    </location>
</feature>
<evidence type="ECO:0000313" key="5">
    <source>
        <dbReference type="Proteomes" id="UP001430356"/>
    </source>
</evidence>
<evidence type="ECO:0000259" key="3">
    <source>
        <dbReference type="PROSITE" id="PS51188"/>
    </source>
</evidence>
<dbReference type="InterPro" id="IPR036410">
    <property type="entry name" value="HSP_DnaJ_Cys-rich_dom_sf"/>
</dbReference>
<keyword evidence="1" id="KW-0863">Zinc-finger</keyword>
<sequence>MSVSAAPLLRGRDAAVRALHFRSALRHPRRYFQVIQRGHDRPRESLYDVLGFSKDTEARRVRRTPTELRQALLRRVEELRDPVHDPADRKRLEELKDAYTRLHDDLFRANYASHYYASNDARLHVLCDGGQVAANFNPEHRRFTYVDHAIDHDGSVSRGVTAGAHHADAAPSSSETPTADALRDAFRNATGVGAGPSGATASSATAFKASDAAGPQRGADITHLLRITLEQSLAGCEVSVELHKNTRCTTCRGSGQQRLRTPRRCPQCLGRGSTHVPSATYHIERRCLYCGGEGTVPAPPCRACDGRGVRLDQPVRVPVRVPPGTVPNSLFRLRHCGHDGVRGGQTGDVLVTVLVSEHRYFARGSERSSELHAMLPLPLSVALLGGRVTVPTLSGHATLHVPPCVRNGQVLPLDVYGVPDGTGRSSNDTAASPHTLLFHALVMIPKAEALTGRQKAALKRYEEHHLSPSATTDDSGECAAEVQTPPPPPASPDVDARAQLMESCAALKVTYRHWFTA</sequence>
<name>A0AAW0FCQ9_9TRYP</name>
<dbReference type="FunFam" id="2.10.230.10:FF:000015">
    <property type="entry name" value="Chaperone protein DNAJ-like protein"/>
    <property type="match status" value="1"/>
</dbReference>
<dbReference type="GO" id="GO:0008270">
    <property type="term" value="F:zinc ion binding"/>
    <property type="evidence" value="ECO:0007669"/>
    <property type="project" value="UniProtKB-KW"/>
</dbReference>
<dbReference type="GO" id="GO:0051082">
    <property type="term" value="F:unfolded protein binding"/>
    <property type="evidence" value="ECO:0007669"/>
    <property type="project" value="InterPro"/>
</dbReference>
<dbReference type="PROSITE" id="PS51188">
    <property type="entry name" value="ZF_CR"/>
    <property type="match status" value="1"/>
</dbReference>
<comment type="caution">
    <text evidence="4">The sequence shown here is derived from an EMBL/GenBank/DDBJ whole genome shotgun (WGS) entry which is preliminary data.</text>
</comment>
<gene>
    <name evidence="4" type="ORF">NESM_000287200</name>
</gene>
<dbReference type="GO" id="GO:0042026">
    <property type="term" value="P:protein refolding"/>
    <property type="evidence" value="ECO:0007669"/>
    <property type="project" value="TreeGrafter"/>
</dbReference>
<dbReference type="SUPFAM" id="SSF49493">
    <property type="entry name" value="HSP40/DnaJ peptide-binding domain"/>
    <property type="match status" value="2"/>
</dbReference>
<evidence type="ECO:0000256" key="2">
    <source>
        <dbReference type="SAM" id="MobiDB-lite"/>
    </source>
</evidence>
<dbReference type="InterPro" id="IPR001305">
    <property type="entry name" value="HSP_DnaJ_Cys-rich_dom"/>
</dbReference>
<dbReference type="InterPro" id="IPR002939">
    <property type="entry name" value="DnaJ_C"/>
</dbReference>
<feature type="zinc finger region" description="CR-type" evidence="1">
    <location>
        <begin position="235"/>
        <end position="313"/>
    </location>
</feature>
<dbReference type="SUPFAM" id="SSF57938">
    <property type="entry name" value="DnaJ/Hsp40 cysteine-rich domain"/>
    <property type="match status" value="1"/>
</dbReference>
<dbReference type="Proteomes" id="UP001430356">
    <property type="component" value="Unassembled WGS sequence"/>
</dbReference>
<organism evidence="4 5">
    <name type="scientific">Novymonas esmeraldas</name>
    <dbReference type="NCBI Taxonomy" id="1808958"/>
    <lineage>
        <taxon>Eukaryota</taxon>
        <taxon>Discoba</taxon>
        <taxon>Euglenozoa</taxon>
        <taxon>Kinetoplastea</taxon>
        <taxon>Metakinetoplastina</taxon>
        <taxon>Trypanosomatida</taxon>
        <taxon>Trypanosomatidae</taxon>
        <taxon>Novymonas</taxon>
    </lineage>
</organism>
<dbReference type="GO" id="GO:0031072">
    <property type="term" value="F:heat shock protein binding"/>
    <property type="evidence" value="ECO:0007669"/>
    <property type="project" value="InterPro"/>
</dbReference>
<evidence type="ECO:0000313" key="4">
    <source>
        <dbReference type="EMBL" id="KAK7202175.1"/>
    </source>
</evidence>
<dbReference type="Gene3D" id="2.60.260.20">
    <property type="entry name" value="Urease metallochaperone UreE, N-terminal domain"/>
    <property type="match status" value="2"/>
</dbReference>
<dbReference type="Pfam" id="PF01556">
    <property type="entry name" value="DnaJ_C"/>
    <property type="match status" value="1"/>
</dbReference>
<dbReference type="Pfam" id="PF00684">
    <property type="entry name" value="DnaJ_CXXCXGXG"/>
    <property type="match status" value="1"/>
</dbReference>
<dbReference type="AlphaFoldDB" id="A0AAW0FCQ9"/>
<evidence type="ECO:0000256" key="1">
    <source>
        <dbReference type="PROSITE-ProRule" id="PRU00546"/>
    </source>
</evidence>
<dbReference type="PANTHER" id="PTHR43096">
    <property type="entry name" value="DNAJ HOMOLOG 1, MITOCHONDRIAL-RELATED"/>
    <property type="match status" value="1"/>
</dbReference>
<keyword evidence="1" id="KW-0479">Metal-binding</keyword>
<dbReference type="CDD" id="cd10747">
    <property type="entry name" value="DnaJ_C"/>
    <property type="match status" value="1"/>
</dbReference>
<dbReference type="EMBL" id="JAECZO010000026">
    <property type="protein sequence ID" value="KAK7202175.1"/>
    <property type="molecule type" value="Genomic_DNA"/>
</dbReference>
<keyword evidence="1" id="KW-0862">Zinc</keyword>
<reference evidence="4 5" key="1">
    <citation type="journal article" date="2021" name="MBio">
        <title>A New Model Trypanosomatid, Novymonas esmeraldas: Genomic Perception of Its 'Candidatus Pandoraea novymonadis' Endosymbiont.</title>
        <authorList>
            <person name="Zakharova A."/>
            <person name="Saura A."/>
            <person name="Butenko A."/>
            <person name="Podesvova L."/>
            <person name="Warmusova S."/>
            <person name="Kostygov A.Y."/>
            <person name="Nenarokova A."/>
            <person name="Lukes J."/>
            <person name="Opperdoes F.R."/>
            <person name="Yurchenko V."/>
        </authorList>
    </citation>
    <scope>NUCLEOTIDE SEQUENCE [LARGE SCALE GENOMIC DNA]</scope>
    <source>
        <strain evidence="4 5">E262AT.01</strain>
    </source>
</reference>
<accession>A0AAW0FCQ9</accession>
<dbReference type="Gene3D" id="2.10.230.10">
    <property type="entry name" value="Heat shock protein DnaJ, cysteine-rich domain"/>
    <property type="match status" value="1"/>
</dbReference>
<dbReference type="GO" id="GO:0005737">
    <property type="term" value="C:cytoplasm"/>
    <property type="evidence" value="ECO:0007669"/>
    <property type="project" value="TreeGrafter"/>
</dbReference>
<keyword evidence="5" id="KW-1185">Reference proteome</keyword>
<feature type="domain" description="CR-type" evidence="3">
    <location>
        <begin position="235"/>
        <end position="313"/>
    </location>
</feature>